<dbReference type="GO" id="GO:0016829">
    <property type="term" value="F:lyase activity"/>
    <property type="evidence" value="ECO:0007669"/>
    <property type="project" value="UniProtKB-KW"/>
</dbReference>
<dbReference type="SUPFAM" id="SSF51621">
    <property type="entry name" value="Phosphoenolpyruvate/pyruvate domain"/>
    <property type="match status" value="1"/>
</dbReference>
<dbReference type="Pfam" id="PF13714">
    <property type="entry name" value="PEP_mutase"/>
    <property type="match status" value="1"/>
</dbReference>
<dbReference type="InterPro" id="IPR015813">
    <property type="entry name" value="Pyrv/PenolPyrv_kinase-like_dom"/>
</dbReference>
<dbReference type="InterPro" id="IPR040442">
    <property type="entry name" value="Pyrv_kinase-like_dom_sf"/>
</dbReference>
<dbReference type="InterPro" id="IPR039556">
    <property type="entry name" value="ICL/PEPM"/>
</dbReference>
<proteinExistence type="predicted"/>
<sequence length="257" mass="26619">MPNAWDAGSAILLAEAGFAAIATTSAGIAAALGKADFLVPEGATAVSRSQMFDRVHQIVSAVDIPVSGDLENGYGDKPEEVAETIRLAIDAGLAGASIEDHHSGAIYDDDLAVERIVAAKEAASGTDFVLTARTDYILLRPADGLSAAVRRFQLFAETGADCLYAPAVNDPAILAALVGASETPINAIMGRNDTVAGLGAAGVARISLGSGISRAVLGFIRDCARELLDQGTMTFADRQISHPDLNAVFARRELSRP</sequence>
<dbReference type="PANTHER" id="PTHR42905:SF16">
    <property type="entry name" value="CARBOXYPHOSPHONOENOLPYRUVATE PHOSPHONOMUTASE-LIKE PROTEIN (AFU_ORTHOLOGUE AFUA_5G07230)"/>
    <property type="match status" value="1"/>
</dbReference>
<dbReference type="PANTHER" id="PTHR42905">
    <property type="entry name" value="PHOSPHOENOLPYRUVATE CARBOXYLASE"/>
    <property type="match status" value="1"/>
</dbReference>
<comment type="caution">
    <text evidence="1">The sequence shown here is derived from an EMBL/GenBank/DDBJ whole genome shotgun (WGS) entry which is preliminary data.</text>
</comment>
<reference evidence="1 2" key="1">
    <citation type="journal article" date="2019" name="Int. J. Syst. Evol. Microbiol.">
        <title>The Global Catalogue of Microorganisms (GCM) 10K type strain sequencing project: providing services to taxonomists for standard genome sequencing and annotation.</title>
        <authorList>
            <consortium name="The Broad Institute Genomics Platform"/>
            <consortium name="The Broad Institute Genome Sequencing Center for Infectious Disease"/>
            <person name="Wu L."/>
            <person name="Ma J."/>
        </authorList>
    </citation>
    <scope>NUCLEOTIDE SEQUENCE [LARGE SCALE GENOMIC DNA]</scope>
    <source>
        <strain evidence="1 2">JCM 14718</strain>
    </source>
</reference>
<evidence type="ECO:0000313" key="1">
    <source>
        <dbReference type="EMBL" id="GAA1705973.1"/>
    </source>
</evidence>
<name>A0ABN2IJE1_9ACTN</name>
<evidence type="ECO:0000313" key="2">
    <source>
        <dbReference type="Proteomes" id="UP001500618"/>
    </source>
</evidence>
<keyword evidence="2" id="KW-1185">Reference proteome</keyword>
<gene>
    <name evidence="1" type="ORF">GCM10009765_64270</name>
</gene>
<protein>
    <submittedName>
        <fullName evidence="1">Isocitrate lyase/phosphoenolpyruvate mutase family protein</fullName>
    </submittedName>
</protein>
<dbReference type="CDD" id="cd00377">
    <property type="entry name" value="ICL_PEPM"/>
    <property type="match status" value="1"/>
</dbReference>
<dbReference type="Proteomes" id="UP001500618">
    <property type="component" value="Unassembled WGS sequence"/>
</dbReference>
<accession>A0ABN2IJE1</accession>
<dbReference type="Gene3D" id="6.10.250.2750">
    <property type="match status" value="1"/>
</dbReference>
<dbReference type="EMBL" id="BAAANY010000031">
    <property type="protein sequence ID" value="GAA1705973.1"/>
    <property type="molecule type" value="Genomic_DNA"/>
</dbReference>
<organism evidence="1 2">
    <name type="scientific">Fodinicola feengrottensis</name>
    <dbReference type="NCBI Taxonomy" id="435914"/>
    <lineage>
        <taxon>Bacteria</taxon>
        <taxon>Bacillati</taxon>
        <taxon>Actinomycetota</taxon>
        <taxon>Actinomycetes</taxon>
        <taxon>Mycobacteriales</taxon>
        <taxon>Fodinicola</taxon>
    </lineage>
</organism>
<keyword evidence="1" id="KW-0456">Lyase</keyword>
<dbReference type="Gene3D" id="3.20.20.60">
    <property type="entry name" value="Phosphoenolpyruvate-binding domains"/>
    <property type="match status" value="1"/>
</dbReference>